<dbReference type="InterPro" id="IPR019734">
    <property type="entry name" value="TPR_rpt"/>
</dbReference>
<sequence>MKVRFINMTTTLFVKNTFILLLCINFSNCQESREKKIEKIDQLLSDLNSNEQFNGGFMIGDRDVMLFEKVYGYADMKTKKPLDVTNSFGIASVNKTITATLIMKMVELEYFTVNNKLVDFFPKLPYTDITIDHLLTHTSGIPFYYDNLVKKHWDKFKQLTNNDLFKLYEEHQPKQEFPAGEKFSYSNAGYMFLAGIAERASKKTYDDLLRELIFEPANMKHTQRLTNINDDTNLAKPHALSLQEGAYVPLDFHEGYPDYLDSYFRDRKGAGGLNSTFTDLWKFSNALQTAKIIEGVAIKKMLSPAKTKDGKQNMYARGWQLEMINGKRNIGHRGGSEGENCFFRIALDENYTYFLIANAKTPYLSKINNQIKNILQGNPIEKVKISGVERLSLLYEKNDYETIASEAKKLSAQKDDYYFELVEFNNISWQYWQQENFEKAFDFLKLATVAMPNNAGAWEVLAEAYMERGKNEQAIKYYKLTIDKLNTDETKKDKKWVTEWIVEIQNKIEKMEESKKNKSIEKRD</sequence>
<evidence type="ECO:0000313" key="2">
    <source>
        <dbReference type="EMBL" id="MBV7268813.1"/>
    </source>
</evidence>
<accession>A0A9X1F914</accession>
<dbReference type="InterPro" id="IPR001466">
    <property type="entry name" value="Beta-lactam-related"/>
</dbReference>
<name>A0A9X1F914_9FLAO</name>
<organism evidence="2 3">
    <name type="scientific">Winogradskyella luteola</name>
    <dbReference type="NCBI Taxonomy" id="2828330"/>
    <lineage>
        <taxon>Bacteria</taxon>
        <taxon>Pseudomonadati</taxon>
        <taxon>Bacteroidota</taxon>
        <taxon>Flavobacteriia</taxon>
        <taxon>Flavobacteriales</taxon>
        <taxon>Flavobacteriaceae</taxon>
        <taxon>Winogradskyella</taxon>
    </lineage>
</organism>
<dbReference type="EMBL" id="JAGSPD010000004">
    <property type="protein sequence ID" value="MBV7268813.1"/>
    <property type="molecule type" value="Genomic_DNA"/>
</dbReference>
<dbReference type="PANTHER" id="PTHR46825">
    <property type="entry name" value="D-ALANYL-D-ALANINE-CARBOXYPEPTIDASE/ENDOPEPTIDASE AMPH"/>
    <property type="match status" value="1"/>
</dbReference>
<keyword evidence="3" id="KW-1185">Reference proteome</keyword>
<dbReference type="AlphaFoldDB" id="A0A9X1F914"/>
<dbReference type="Pfam" id="PF00144">
    <property type="entry name" value="Beta-lactamase"/>
    <property type="match status" value="1"/>
</dbReference>
<dbReference type="PANTHER" id="PTHR46825:SF9">
    <property type="entry name" value="BETA-LACTAMASE-RELATED DOMAIN-CONTAINING PROTEIN"/>
    <property type="match status" value="1"/>
</dbReference>
<proteinExistence type="predicted"/>
<dbReference type="RefSeq" id="WP_218545359.1">
    <property type="nucleotide sequence ID" value="NZ_JAGSPD010000004.1"/>
</dbReference>
<dbReference type="Proteomes" id="UP001138894">
    <property type="component" value="Unassembled WGS sequence"/>
</dbReference>
<feature type="domain" description="Beta-lactamase-related" evidence="1">
    <location>
        <begin position="41"/>
        <end position="362"/>
    </location>
</feature>
<dbReference type="GO" id="GO:0016787">
    <property type="term" value="F:hydrolase activity"/>
    <property type="evidence" value="ECO:0007669"/>
    <property type="project" value="UniProtKB-KW"/>
</dbReference>
<reference evidence="2" key="1">
    <citation type="submission" date="2021-04" db="EMBL/GenBank/DDBJ databases">
        <authorList>
            <person name="Pira H."/>
            <person name="Risdian C."/>
            <person name="Wink J."/>
        </authorList>
    </citation>
    <scope>NUCLEOTIDE SEQUENCE</scope>
    <source>
        <strain evidence="2">WHY3</strain>
    </source>
</reference>
<dbReference type="SMART" id="SM00028">
    <property type="entry name" value="TPR"/>
    <property type="match status" value="2"/>
</dbReference>
<dbReference type="InterPro" id="IPR050491">
    <property type="entry name" value="AmpC-like"/>
</dbReference>
<evidence type="ECO:0000259" key="1">
    <source>
        <dbReference type="Pfam" id="PF00144"/>
    </source>
</evidence>
<protein>
    <submittedName>
        <fullName evidence="2">Serine hydrolase</fullName>
    </submittedName>
</protein>
<gene>
    <name evidence="2" type="ORF">KCG49_06405</name>
</gene>
<comment type="caution">
    <text evidence="2">The sequence shown here is derived from an EMBL/GenBank/DDBJ whole genome shotgun (WGS) entry which is preliminary data.</text>
</comment>
<keyword evidence="2" id="KW-0378">Hydrolase</keyword>
<evidence type="ECO:0000313" key="3">
    <source>
        <dbReference type="Proteomes" id="UP001138894"/>
    </source>
</evidence>